<feature type="transmembrane region" description="Helical" evidence="9">
    <location>
        <begin position="111"/>
        <end position="131"/>
    </location>
</feature>
<comment type="subcellular location">
    <subcellularLocation>
        <location evidence="1 8">Cell membrane</location>
        <topology evidence="1 8">Multi-pass membrane protein</topology>
    </subcellularLocation>
</comment>
<gene>
    <name evidence="10" type="ORF">N482_21580</name>
</gene>
<feature type="transmembrane region" description="Helical" evidence="9">
    <location>
        <begin position="354"/>
        <end position="374"/>
    </location>
</feature>
<evidence type="ECO:0000313" key="11">
    <source>
        <dbReference type="Proteomes" id="UP000076587"/>
    </source>
</evidence>
<dbReference type="PIRSF" id="PIRSF005353">
    <property type="entry name" value="PbuG"/>
    <property type="match status" value="1"/>
</dbReference>
<keyword evidence="7 8" id="KW-0472">Membrane</keyword>
<protein>
    <submittedName>
        <fullName evidence="10">Adenine permease</fullName>
    </submittedName>
</protein>
<keyword evidence="3 8" id="KW-0813">Transport</keyword>
<evidence type="ECO:0000256" key="1">
    <source>
        <dbReference type="ARBA" id="ARBA00004651"/>
    </source>
</evidence>
<dbReference type="EMBL" id="AUXT01000005">
    <property type="protein sequence ID" value="KZN58595.1"/>
    <property type="molecule type" value="Genomic_DNA"/>
</dbReference>
<evidence type="ECO:0000256" key="5">
    <source>
        <dbReference type="ARBA" id="ARBA00022692"/>
    </source>
</evidence>
<feature type="transmembrane region" description="Helical" evidence="9">
    <location>
        <begin position="425"/>
        <end position="442"/>
    </location>
</feature>
<feature type="transmembrane region" description="Helical" evidence="9">
    <location>
        <begin position="33"/>
        <end position="55"/>
    </location>
</feature>
<evidence type="ECO:0000256" key="3">
    <source>
        <dbReference type="ARBA" id="ARBA00022448"/>
    </source>
</evidence>
<feature type="transmembrane region" description="Helical" evidence="9">
    <location>
        <begin position="62"/>
        <end position="83"/>
    </location>
</feature>
<dbReference type="Proteomes" id="UP000076587">
    <property type="component" value="Unassembled WGS sequence"/>
</dbReference>
<dbReference type="GO" id="GO:0015207">
    <property type="term" value="F:adenine transmembrane transporter activity"/>
    <property type="evidence" value="ECO:0007669"/>
    <property type="project" value="TreeGrafter"/>
</dbReference>
<evidence type="ECO:0000256" key="2">
    <source>
        <dbReference type="ARBA" id="ARBA00005697"/>
    </source>
</evidence>
<feature type="transmembrane region" description="Helical" evidence="9">
    <location>
        <begin position="208"/>
        <end position="233"/>
    </location>
</feature>
<evidence type="ECO:0000256" key="9">
    <source>
        <dbReference type="SAM" id="Phobius"/>
    </source>
</evidence>
<dbReference type="Pfam" id="PF00860">
    <property type="entry name" value="Xan_ur_permease"/>
    <property type="match status" value="1"/>
</dbReference>
<evidence type="ECO:0000256" key="8">
    <source>
        <dbReference type="PIRNR" id="PIRNR005353"/>
    </source>
</evidence>
<sequence length="443" mass="47241">MVKLRPRFYLKYKDMLERLFSLKALQTDAKTEVVAGLTTFITMVYIVFVNPAMLAQAGIDHGAAFVATCLAAAIGCFIMGFWANYPLALAPGMGLNAFFTYGVVLGMGHSWQTALGAVFLSGCLFLLLSIFKIREWVIQAIPVVLKRAIATGIGAFLALIALKNSEIIVASPATFVQLGDITSPGPLLAILSFFIITALMYREFKSSVLISILLVTVVAWSAGFVEYSGIVSVPPSIAPTFGQLDIAGALEVTMLSVVFAFLFVDLFDTSGTLVAVTQKAGIADEKGNMPRLGRALSADSTATVAGSFLGTSTTTSYIESVSGVSVGGRTGLTAVVVGVCFLLMMFFEPLAQMVPAYATAGAILYVAVLMLQNLKLVNWDDMTDAIPVSVVLLMTPLTFSIAHGIALGFIAYTAVKLACNRKDEISISVWVLTILFILKFAFS</sequence>
<proteinExistence type="inferred from homology"/>
<accession>A0A167HWH3</accession>
<feature type="transmembrane region" description="Helical" evidence="9">
    <location>
        <begin position="253"/>
        <end position="276"/>
    </location>
</feature>
<keyword evidence="4 8" id="KW-1003">Cell membrane</keyword>
<feature type="transmembrane region" description="Helical" evidence="9">
    <location>
        <begin position="143"/>
        <end position="161"/>
    </location>
</feature>
<dbReference type="InterPro" id="IPR006043">
    <property type="entry name" value="NCS2"/>
</dbReference>
<dbReference type="PANTHER" id="PTHR43337">
    <property type="entry name" value="XANTHINE/URACIL PERMEASE C887.17-RELATED"/>
    <property type="match status" value="1"/>
</dbReference>
<dbReference type="AlphaFoldDB" id="A0A167HWH3"/>
<comment type="similarity">
    <text evidence="2 8">Belongs to the nucleobase:cation symporter-2 (NCS2) (TC 2.A.40) family. Azg-like subfamily.</text>
</comment>
<evidence type="ECO:0000313" key="10">
    <source>
        <dbReference type="EMBL" id="KZN58595.1"/>
    </source>
</evidence>
<dbReference type="GO" id="GO:0005886">
    <property type="term" value="C:plasma membrane"/>
    <property type="evidence" value="ECO:0007669"/>
    <property type="project" value="UniProtKB-SubCell"/>
</dbReference>
<feature type="transmembrane region" description="Helical" evidence="9">
    <location>
        <begin position="386"/>
        <end position="413"/>
    </location>
</feature>
<dbReference type="InterPro" id="IPR045018">
    <property type="entry name" value="Azg-like"/>
</dbReference>
<feature type="transmembrane region" description="Helical" evidence="9">
    <location>
        <begin position="330"/>
        <end position="347"/>
    </location>
</feature>
<comment type="caution">
    <text evidence="10">The sequence shown here is derived from an EMBL/GenBank/DDBJ whole genome shotgun (WGS) entry which is preliminary data.</text>
</comment>
<keyword evidence="5 8" id="KW-0812">Transmembrane</keyword>
<evidence type="ECO:0000256" key="4">
    <source>
        <dbReference type="ARBA" id="ARBA00022475"/>
    </source>
</evidence>
<reference evidence="10 11" key="1">
    <citation type="submission" date="2013-07" db="EMBL/GenBank/DDBJ databases">
        <title>Comparative Genomic and Metabolomic Analysis of Twelve Strains of Pseudoalteromonas luteoviolacea.</title>
        <authorList>
            <person name="Vynne N.G."/>
            <person name="Mansson M."/>
            <person name="Gram L."/>
        </authorList>
    </citation>
    <scope>NUCLEOTIDE SEQUENCE [LARGE SCALE GENOMIC DNA]</scope>
    <source>
        <strain evidence="10 11">NCIMB 1942</strain>
    </source>
</reference>
<feature type="transmembrane region" description="Helical" evidence="9">
    <location>
        <begin position="181"/>
        <end position="201"/>
    </location>
</feature>
<keyword evidence="6 8" id="KW-1133">Transmembrane helix</keyword>
<organism evidence="10 11">
    <name type="scientific">Pseudoalteromonas luteoviolacea NCIMB 1942</name>
    <dbReference type="NCBI Taxonomy" id="1365253"/>
    <lineage>
        <taxon>Bacteria</taxon>
        <taxon>Pseudomonadati</taxon>
        <taxon>Pseudomonadota</taxon>
        <taxon>Gammaproteobacteria</taxon>
        <taxon>Alteromonadales</taxon>
        <taxon>Pseudoalteromonadaceae</taxon>
        <taxon>Pseudoalteromonas</taxon>
    </lineage>
</organism>
<dbReference type="InterPro" id="IPR026033">
    <property type="entry name" value="Azg-like_bact_archaea"/>
</dbReference>
<name>A0A167HWH3_9GAMM</name>
<evidence type="ECO:0000256" key="6">
    <source>
        <dbReference type="ARBA" id="ARBA00022989"/>
    </source>
</evidence>
<dbReference type="PATRIC" id="fig|1365253.3.peg.150"/>
<evidence type="ECO:0000256" key="7">
    <source>
        <dbReference type="ARBA" id="ARBA00023136"/>
    </source>
</evidence>
<dbReference type="PANTHER" id="PTHR43337:SF1">
    <property type="entry name" value="XANTHINE_URACIL PERMEASE C887.17-RELATED"/>
    <property type="match status" value="1"/>
</dbReference>